<feature type="transmembrane region" description="Helical" evidence="17">
    <location>
        <begin position="232"/>
        <end position="255"/>
    </location>
</feature>
<keyword evidence="11" id="KW-0675">Receptor</keyword>
<proteinExistence type="inferred from homology"/>
<evidence type="ECO:0000256" key="12">
    <source>
        <dbReference type="ARBA" id="ARBA00023180"/>
    </source>
</evidence>
<feature type="domain" description="Neurotransmitter-gated ion-channel ligand-binding" evidence="18">
    <location>
        <begin position="21"/>
        <end position="231"/>
    </location>
</feature>
<dbReference type="Gene3D" id="2.70.170.10">
    <property type="entry name" value="Neurotransmitter-gated ion-channel ligand-binding domain"/>
    <property type="match status" value="1"/>
</dbReference>
<dbReference type="CDD" id="cd18997">
    <property type="entry name" value="LGIC_ECD_nAChR"/>
    <property type="match status" value="1"/>
</dbReference>
<keyword evidence="5 17" id="KW-0732">Signal</keyword>
<dbReference type="FunFam" id="2.70.170.10:FF:000016">
    <property type="entry name" value="Nicotinic acetylcholine receptor subunit"/>
    <property type="match status" value="1"/>
</dbReference>
<feature type="transmembrane region" description="Helical" evidence="17">
    <location>
        <begin position="291"/>
        <end position="320"/>
    </location>
</feature>
<evidence type="ECO:0000313" key="21">
    <source>
        <dbReference type="Proteomes" id="UP001177023"/>
    </source>
</evidence>
<dbReference type="CDD" id="cd19051">
    <property type="entry name" value="LGIC_TM_cation"/>
    <property type="match status" value="1"/>
</dbReference>
<name>A0AA36CQU2_9BILA</name>
<dbReference type="AlphaFoldDB" id="A0AA36CQU2"/>
<feature type="chain" id="PRO_5041487465" evidence="17">
    <location>
        <begin position="18"/>
        <end position="493"/>
    </location>
</feature>
<keyword evidence="4 17" id="KW-0812">Transmembrane</keyword>
<evidence type="ECO:0000256" key="11">
    <source>
        <dbReference type="ARBA" id="ARBA00023170"/>
    </source>
</evidence>
<evidence type="ECO:0000256" key="16">
    <source>
        <dbReference type="ARBA" id="ARBA00034104"/>
    </source>
</evidence>
<keyword evidence="10" id="KW-1015">Disulfide bond</keyword>
<organism evidence="20 21">
    <name type="scientific">Mesorhabditis spiculigera</name>
    <dbReference type="NCBI Taxonomy" id="96644"/>
    <lineage>
        <taxon>Eukaryota</taxon>
        <taxon>Metazoa</taxon>
        <taxon>Ecdysozoa</taxon>
        <taxon>Nematoda</taxon>
        <taxon>Chromadorea</taxon>
        <taxon>Rhabditida</taxon>
        <taxon>Rhabditina</taxon>
        <taxon>Rhabditomorpha</taxon>
        <taxon>Rhabditoidea</taxon>
        <taxon>Rhabditidae</taxon>
        <taxon>Mesorhabditinae</taxon>
        <taxon>Mesorhabditis</taxon>
    </lineage>
</organism>
<comment type="subcellular location">
    <subcellularLocation>
        <location evidence="16">Postsynaptic cell membrane</location>
        <topology evidence="16">Multi-pass membrane protein</topology>
    </subcellularLocation>
</comment>
<evidence type="ECO:0000256" key="13">
    <source>
        <dbReference type="ARBA" id="ARBA00023257"/>
    </source>
</evidence>
<dbReference type="InterPro" id="IPR038050">
    <property type="entry name" value="Neuro_actylchol_rec"/>
</dbReference>
<dbReference type="InterPro" id="IPR006029">
    <property type="entry name" value="Neurotrans-gated_channel_TM"/>
</dbReference>
<dbReference type="PROSITE" id="PS00236">
    <property type="entry name" value="NEUROTR_ION_CHANNEL"/>
    <property type="match status" value="1"/>
</dbReference>
<feature type="transmembrane region" description="Helical" evidence="17">
    <location>
        <begin position="468"/>
        <end position="487"/>
    </location>
</feature>
<feature type="signal peptide" evidence="17">
    <location>
        <begin position="1"/>
        <end position="17"/>
    </location>
</feature>
<evidence type="ECO:0000256" key="5">
    <source>
        <dbReference type="ARBA" id="ARBA00022729"/>
    </source>
</evidence>
<comment type="caution">
    <text evidence="20">The sequence shown here is derived from an EMBL/GenBank/DDBJ whole genome shotgun (WGS) entry which is preliminary data.</text>
</comment>
<evidence type="ECO:0000256" key="8">
    <source>
        <dbReference type="ARBA" id="ARBA00023065"/>
    </source>
</evidence>
<dbReference type="Pfam" id="PF02931">
    <property type="entry name" value="Neur_chan_LBD"/>
    <property type="match status" value="1"/>
</dbReference>
<evidence type="ECO:0000259" key="18">
    <source>
        <dbReference type="Pfam" id="PF02931"/>
    </source>
</evidence>
<keyword evidence="13" id="KW-0628">Postsynaptic cell membrane</keyword>
<dbReference type="EMBL" id="CATQJA010002596">
    <property type="protein sequence ID" value="CAJ0572348.1"/>
    <property type="molecule type" value="Genomic_DNA"/>
</dbReference>
<evidence type="ECO:0000256" key="14">
    <source>
        <dbReference type="ARBA" id="ARBA00023286"/>
    </source>
</evidence>
<accession>A0AA36CQU2</accession>
<keyword evidence="6 17" id="KW-1133">Transmembrane helix</keyword>
<keyword evidence="8 17" id="KW-0406">Ion transport</keyword>
<dbReference type="PANTHER" id="PTHR18945">
    <property type="entry name" value="NEUROTRANSMITTER GATED ION CHANNEL"/>
    <property type="match status" value="1"/>
</dbReference>
<evidence type="ECO:0000256" key="2">
    <source>
        <dbReference type="ARBA" id="ARBA00022448"/>
    </source>
</evidence>
<dbReference type="Gene3D" id="1.20.58.390">
    <property type="entry name" value="Neurotransmitter-gated ion-channel transmembrane domain"/>
    <property type="match status" value="1"/>
</dbReference>
<dbReference type="GO" id="GO:0004888">
    <property type="term" value="F:transmembrane signaling receptor activity"/>
    <property type="evidence" value="ECO:0007669"/>
    <property type="project" value="InterPro"/>
</dbReference>
<protein>
    <submittedName>
        <fullName evidence="20">Uncharacterized protein</fullName>
    </submittedName>
</protein>
<keyword evidence="2 17" id="KW-0813">Transport</keyword>
<evidence type="ECO:0000256" key="15">
    <source>
        <dbReference type="ARBA" id="ARBA00023303"/>
    </source>
</evidence>
<evidence type="ECO:0000313" key="20">
    <source>
        <dbReference type="EMBL" id="CAJ0572348.1"/>
    </source>
</evidence>
<dbReference type="InterPro" id="IPR036734">
    <property type="entry name" value="Neur_chan_lig-bd_sf"/>
</dbReference>
<dbReference type="PRINTS" id="PR00252">
    <property type="entry name" value="NRIONCHANNEL"/>
</dbReference>
<keyword evidence="3" id="KW-1003">Cell membrane</keyword>
<feature type="non-terminal residue" evidence="20">
    <location>
        <position position="493"/>
    </location>
</feature>
<dbReference type="NCBIfam" id="TIGR00860">
    <property type="entry name" value="LIC"/>
    <property type="match status" value="1"/>
</dbReference>
<keyword evidence="15 17" id="KW-0407">Ion channel</keyword>
<dbReference type="InterPro" id="IPR036719">
    <property type="entry name" value="Neuro-gated_channel_TM_sf"/>
</dbReference>
<dbReference type="PRINTS" id="PR00254">
    <property type="entry name" value="NICOTINICR"/>
</dbReference>
<evidence type="ECO:0000256" key="1">
    <source>
        <dbReference type="ARBA" id="ARBA00009237"/>
    </source>
</evidence>
<evidence type="ECO:0000256" key="6">
    <source>
        <dbReference type="ARBA" id="ARBA00022989"/>
    </source>
</evidence>
<reference evidence="20" key="1">
    <citation type="submission" date="2023-06" db="EMBL/GenBank/DDBJ databases">
        <authorList>
            <person name="Delattre M."/>
        </authorList>
    </citation>
    <scope>NUCLEOTIDE SEQUENCE</scope>
    <source>
        <strain evidence="20">AF72</strain>
    </source>
</reference>
<comment type="similarity">
    <text evidence="1">Belongs to the ligand-gated ion channel (TC 1.A.9) family. Acetylcholine receptor (TC 1.A.9.1) subfamily.</text>
</comment>
<evidence type="ECO:0000259" key="19">
    <source>
        <dbReference type="Pfam" id="PF02932"/>
    </source>
</evidence>
<evidence type="ECO:0000256" key="3">
    <source>
        <dbReference type="ARBA" id="ARBA00022475"/>
    </source>
</evidence>
<evidence type="ECO:0000256" key="10">
    <source>
        <dbReference type="ARBA" id="ARBA00023157"/>
    </source>
</evidence>
<dbReference type="InterPro" id="IPR002394">
    <property type="entry name" value="Nicotinic_acetylcholine_rcpt"/>
</dbReference>
<evidence type="ECO:0000256" key="7">
    <source>
        <dbReference type="ARBA" id="ARBA00023018"/>
    </source>
</evidence>
<evidence type="ECO:0000256" key="4">
    <source>
        <dbReference type="ARBA" id="ARBA00022692"/>
    </source>
</evidence>
<feature type="transmembrane region" description="Helical" evidence="17">
    <location>
        <begin position="267"/>
        <end position="285"/>
    </location>
</feature>
<keyword evidence="12" id="KW-0325">Glycoprotein</keyword>
<dbReference type="FunFam" id="1.20.58.390:FF:000043">
    <property type="entry name" value="AcetylCholine Receptor"/>
    <property type="match status" value="1"/>
</dbReference>
<evidence type="ECO:0000256" key="17">
    <source>
        <dbReference type="RuleBase" id="RU000687"/>
    </source>
</evidence>
<keyword evidence="9 17" id="KW-0472">Membrane</keyword>
<keyword evidence="14" id="KW-1071">Ligand-gated ion channel</keyword>
<feature type="domain" description="Neurotransmitter-gated ion-channel transmembrane" evidence="19">
    <location>
        <begin position="239"/>
        <end position="479"/>
    </location>
</feature>
<sequence length="493" mass="57047">MLRPFFCWALCIHYLSASDHEYRLIQDLKVGHDPVERPVSNHREAVDCQIRILLQQLVDVDEKNQVVTLVIWTQMTWHDYKMRWDPIEYGNITTLQVPSGSLWKPDVLLFNTADEHFDASFPVNMAVRHTGEVLMAPPSIVRMSCTFDLTYFPFDDQVCYLKFGSWTYTGNQVDLRIDNSGLSEKNQMDLRYYVPNGEWELIATPAERVANEFHGEKYVELYFRMHIKRRTLYYGLNWVVPSVLISLSNVLGFTLPTECGEKLTLQITNLLAVLVFLGMVSEIIPPSSESIPVIVAFFSTSLLLLGLSTICTVLVINVHFRNPRTHKLSKTMRALFLEWLPWLLLMTRPGRKFAKLRRYTKRQPEEVEPGGSFLSGEFSMTKAPLLAVPEETYDWQETVRNSPESRRSSTMSHQPRLMALAYENTPLRQELREVISLLHDFKEKLVEDELEEECQADYKYIAMTLDRLFLFLFSAAYVSTVLAMVTATPRVFV</sequence>
<dbReference type="GO" id="GO:0022848">
    <property type="term" value="F:acetylcholine-gated monoatomic cation-selective channel activity"/>
    <property type="evidence" value="ECO:0007669"/>
    <property type="project" value="InterPro"/>
</dbReference>
<keyword evidence="7" id="KW-0770">Synapse</keyword>
<gene>
    <name evidence="20" type="ORF">MSPICULIGERA_LOCUS10736</name>
</gene>
<dbReference type="Pfam" id="PF02932">
    <property type="entry name" value="Neur_chan_memb"/>
    <property type="match status" value="1"/>
</dbReference>
<dbReference type="SUPFAM" id="SSF63712">
    <property type="entry name" value="Nicotinic receptor ligand binding domain-like"/>
    <property type="match status" value="1"/>
</dbReference>
<keyword evidence="21" id="KW-1185">Reference proteome</keyword>
<dbReference type="SUPFAM" id="SSF90112">
    <property type="entry name" value="Neurotransmitter-gated ion-channel transmembrane pore"/>
    <property type="match status" value="1"/>
</dbReference>
<dbReference type="Proteomes" id="UP001177023">
    <property type="component" value="Unassembled WGS sequence"/>
</dbReference>
<evidence type="ECO:0000256" key="9">
    <source>
        <dbReference type="ARBA" id="ARBA00023136"/>
    </source>
</evidence>
<dbReference type="InterPro" id="IPR018000">
    <property type="entry name" value="Neurotransmitter_ion_chnl_CS"/>
</dbReference>
<dbReference type="InterPro" id="IPR006202">
    <property type="entry name" value="Neur_chan_lig-bd"/>
</dbReference>
<dbReference type="GO" id="GO:0045211">
    <property type="term" value="C:postsynaptic membrane"/>
    <property type="evidence" value="ECO:0007669"/>
    <property type="project" value="UniProtKB-SubCell"/>
</dbReference>
<dbReference type="InterPro" id="IPR006201">
    <property type="entry name" value="Neur_channel"/>
</dbReference>